<dbReference type="InterPro" id="IPR011701">
    <property type="entry name" value="MFS"/>
</dbReference>
<dbReference type="Gene3D" id="1.20.1250.20">
    <property type="entry name" value="MFS general substrate transporter like domains"/>
    <property type="match status" value="1"/>
</dbReference>
<protein>
    <recommendedName>
        <fullName evidence="9">Major facilitator superfamily (MFS) profile domain-containing protein</fullName>
    </recommendedName>
</protein>
<dbReference type="EMBL" id="AEDV01000048">
    <property type="protein sequence ID" value="EFO00491.1"/>
    <property type="molecule type" value="Genomic_DNA"/>
</dbReference>
<accession>E1LSN8</accession>
<gene>
    <name evidence="7" type="ORF">SMSK597_0997</name>
</gene>
<evidence type="ECO:0000256" key="6">
    <source>
        <dbReference type="SAM" id="Phobius"/>
    </source>
</evidence>
<keyword evidence="3 6" id="KW-0812">Transmembrane</keyword>
<keyword evidence="5 6" id="KW-0472">Membrane</keyword>
<dbReference type="Pfam" id="PF07690">
    <property type="entry name" value="MFS_1"/>
    <property type="match status" value="1"/>
</dbReference>
<feature type="transmembrane region" description="Helical" evidence="6">
    <location>
        <begin position="145"/>
        <end position="166"/>
    </location>
</feature>
<feature type="transmembrane region" description="Helical" evidence="6">
    <location>
        <begin position="187"/>
        <end position="206"/>
    </location>
</feature>
<comment type="caution">
    <text evidence="7">The sequence shown here is derived from an EMBL/GenBank/DDBJ whole genome shotgun (WGS) entry which is preliminary data.</text>
</comment>
<evidence type="ECO:0000256" key="5">
    <source>
        <dbReference type="ARBA" id="ARBA00023136"/>
    </source>
</evidence>
<evidence type="ECO:0000256" key="2">
    <source>
        <dbReference type="ARBA" id="ARBA00022475"/>
    </source>
</evidence>
<dbReference type="AlphaFoldDB" id="E1LSN8"/>
<dbReference type="GO" id="GO:0005886">
    <property type="term" value="C:plasma membrane"/>
    <property type="evidence" value="ECO:0007669"/>
    <property type="project" value="UniProtKB-SubCell"/>
</dbReference>
<evidence type="ECO:0000313" key="8">
    <source>
        <dbReference type="Proteomes" id="UP000003316"/>
    </source>
</evidence>
<sequence length="247" mass="27510">MLKFNINSIFFINSASFLLLFLSILISYIPDQEHKENGNDDIKEIFVGFKENFTNIKLRISLLFTIVVNIAMLGFNATIIYYLQDQLKLSNSLVGIVYSIAGFGSLIAVTLLSTFLNKKDAFILMNISMATIPLVIMASGIVENWIFFGICYSILSGLITIASVSITTIQQQESTEYNIGKILSSSFVIATIFAPFGGILAAYFNWLLNPRLSLVILGLLSSLLVILIKSYEKKLAKKRSAIFIKED</sequence>
<evidence type="ECO:0000256" key="4">
    <source>
        <dbReference type="ARBA" id="ARBA00022989"/>
    </source>
</evidence>
<dbReference type="PANTHER" id="PTHR23513">
    <property type="entry name" value="INTEGRAL MEMBRANE EFFLUX PROTEIN-RELATED"/>
    <property type="match status" value="1"/>
</dbReference>
<dbReference type="Proteomes" id="UP000003316">
    <property type="component" value="Unassembled WGS sequence"/>
</dbReference>
<evidence type="ECO:0008006" key="9">
    <source>
        <dbReference type="Google" id="ProtNLM"/>
    </source>
</evidence>
<evidence type="ECO:0000256" key="1">
    <source>
        <dbReference type="ARBA" id="ARBA00004651"/>
    </source>
</evidence>
<name>E1LSN8_STRMT</name>
<keyword evidence="2" id="KW-1003">Cell membrane</keyword>
<dbReference type="GO" id="GO:0022857">
    <property type="term" value="F:transmembrane transporter activity"/>
    <property type="evidence" value="ECO:0007669"/>
    <property type="project" value="InterPro"/>
</dbReference>
<feature type="transmembrane region" description="Helical" evidence="6">
    <location>
        <begin position="6"/>
        <end position="29"/>
    </location>
</feature>
<feature type="transmembrane region" description="Helical" evidence="6">
    <location>
        <begin position="212"/>
        <end position="231"/>
    </location>
</feature>
<organism evidence="7 8">
    <name type="scientific">Streptococcus mitis SK597</name>
    <dbReference type="NCBI Taxonomy" id="585204"/>
    <lineage>
        <taxon>Bacteria</taxon>
        <taxon>Bacillati</taxon>
        <taxon>Bacillota</taxon>
        <taxon>Bacilli</taxon>
        <taxon>Lactobacillales</taxon>
        <taxon>Streptococcaceae</taxon>
        <taxon>Streptococcus</taxon>
        <taxon>Streptococcus mitis group</taxon>
    </lineage>
</organism>
<reference evidence="7 8" key="1">
    <citation type="submission" date="2010-09" db="EMBL/GenBank/DDBJ databases">
        <authorList>
            <person name="Daugherty S.C."/>
            <person name="Tallon L.J."/>
            <person name="Jones K.M."/>
            <person name="Liu X."/>
            <person name="Kilian M."/>
            <person name="Tettelin H."/>
        </authorList>
    </citation>
    <scope>NUCLEOTIDE SEQUENCE [LARGE SCALE GENOMIC DNA]</scope>
    <source>
        <strain evidence="7 8">SK597</strain>
    </source>
</reference>
<keyword evidence="4 6" id="KW-1133">Transmembrane helix</keyword>
<dbReference type="SUPFAM" id="SSF103473">
    <property type="entry name" value="MFS general substrate transporter"/>
    <property type="match status" value="1"/>
</dbReference>
<dbReference type="PANTHER" id="PTHR23513:SF6">
    <property type="entry name" value="MAJOR FACILITATOR SUPERFAMILY ASSOCIATED DOMAIN-CONTAINING PROTEIN"/>
    <property type="match status" value="1"/>
</dbReference>
<feature type="transmembrane region" description="Helical" evidence="6">
    <location>
        <begin position="122"/>
        <end position="139"/>
    </location>
</feature>
<feature type="transmembrane region" description="Helical" evidence="6">
    <location>
        <begin position="95"/>
        <end position="115"/>
    </location>
</feature>
<dbReference type="eggNOG" id="COG2814">
    <property type="taxonomic scope" value="Bacteria"/>
</dbReference>
<dbReference type="InterPro" id="IPR036259">
    <property type="entry name" value="MFS_trans_sf"/>
</dbReference>
<evidence type="ECO:0000256" key="3">
    <source>
        <dbReference type="ARBA" id="ARBA00022692"/>
    </source>
</evidence>
<feature type="transmembrane region" description="Helical" evidence="6">
    <location>
        <begin position="60"/>
        <end position="83"/>
    </location>
</feature>
<evidence type="ECO:0000313" key="7">
    <source>
        <dbReference type="EMBL" id="EFO00491.1"/>
    </source>
</evidence>
<comment type="subcellular location">
    <subcellularLocation>
        <location evidence="1">Cell membrane</location>
        <topology evidence="1">Multi-pass membrane protein</topology>
    </subcellularLocation>
</comment>
<proteinExistence type="predicted"/>